<evidence type="ECO:0000313" key="1">
    <source>
        <dbReference type="EMBL" id="EKX88496.1"/>
    </source>
</evidence>
<sequence length="48" mass="5628">MRRNDYWHVRGDKSKACGDTSSLLRKQPSEPCKFVQQTEVRIPLTAFF</sequence>
<accession>L1MC27</accession>
<comment type="caution">
    <text evidence="1">The sequence shown here is derived from an EMBL/GenBank/DDBJ whole genome shotgun (WGS) entry which is preliminary data.</text>
</comment>
<dbReference type="HOGENOM" id="CLU_3151757_0_0_11"/>
<keyword evidence="2" id="KW-1185">Reference proteome</keyword>
<gene>
    <name evidence="1" type="ORF">HMPREF9997_02167</name>
</gene>
<name>L1MC27_9CORY</name>
<dbReference type="AlphaFoldDB" id="L1MC27"/>
<reference evidence="1 2" key="1">
    <citation type="submission" date="2012-05" db="EMBL/GenBank/DDBJ databases">
        <authorList>
            <person name="Weinstock G."/>
            <person name="Sodergren E."/>
            <person name="Lobos E.A."/>
            <person name="Fulton L."/>
            <person name="Fulton R."/>
            <person name="Courtney L."/>
            <person name="Fronick C."/>
            <person name="O'Laughlin M."/>
            <person name="Godfrey J."/>
            <person name="Wilson R.M."/>
            <person name="Miner T."/>
            <person name="Farmer C."/>
            <person name="Delehaunty K."/>
            <person name="Cordes M."/>
            <person name="Minx P."/>
            <person name="Tomlinson C."/>
            <person name="Chen J."/>
            <person name="Wollam A."/>
            <person name="Pepin K.H."/>
            <person name="Bhonagiri V."/>
            <person name="Zhang X."/>
            <person name="Suruliraj S."/>
            <person name="Warren W."/>
            <person name="Mitreva M."/>
            <person name="Mardis E.R."/>
            <person name="Wilson R.K."/>
        </authorList>
    </citation>
    <scope>NUCLEOTIDE SEQUENCE [LARGE SCALE GENOMIC DNA]</scope>
    <source>
        <strain evidence="1 2">F0235</strain>
    </source>
</reference>
<dbReference type="EMBL" id="AMEM01000037">
    <property type="protein sequence ID" value="EKX88496.1"/>
    <property type="molecule type" value="Genomic_DNA"/>
</dbReference>
<protein>
    <submittedName>
        <fullName evidence="1">Uncharacterized protein</fullName>
    </submittedName>
</protein>
<dbReference type="Proteomes" id="UP000010445">
    <property type="component" value="Unassembled WGS sequence"/>
</dbReference>
<proteinExistence type="predicted"/>
<dbReference type="STRING" id="1035195.HMPREF9997_02167"/>
<organism evidence="1 2">
    <name type="scientific">Corynebacterium durum F0235</name>
    <dbReference type="NCBI Taxonomy" id="1035195"/>
    <lineage>
        <taxon>Bacteria</taxon>
        <taxon>Bacillati</taxon>
        <taxon>Actinomycetota</taxon>
        <taxon>Actinomycetes</taxon>
        <taxon>Mycobacteriales</taxon>
        <taxon>Corynebacteriaceae</taxon>
        <taxon>Corynebacterium</taxon>
    </lineage>
</organism>
<evidence type="ECO:0000313" key="2">
    <source>
        <dbReference type="Proteomes" id="UP000010445"/>
    </source>
</evidence>